<name>A0A4P7SIR2_9CELL</name>
<dbReference type="Proteomes" id="UP000296469">
    <property type="component" value="Chromosome"/>
</dbReference>
<proteinExistence type="predicted"/>
<evidence type="ECO:0000313" key="1">
    <source>
        <dbReference type="EMBL" id="QCB93661.1"/>
    </source>
</evidence>
<sequence length="211" mass="21872">MTHASSAPPSPADRVTLDGHIAGVGTQEGTRFVVGRWLSSPLGAFADVMVERADGTRVLLAPSDDVAALVTRLYTFDAVHVVDVRVAADRAARTWTVEAGPLDARIEIGPRTPIGHLLHGLPRAVTRAGATAGVVAAVAGVVLPGVRTRGTGDDGTPERYAAHDQHAVVGVDARWGDRLLGALRPVEPAVRFGFSSVPAQPAVTAVHVVIG</sequence>
<keyword evidence="2" id="KW-1185">Reference proteome</keyword>
<gene>
    <name evidence="1" type="ORF">E5225_08875</name>
</gene>
<dbReference type="KEGG" id="celz:E5225_08875"/>
<dbReference type="EMBL" id="CP039291">
    <property type="protein sequence ID" value="QCB93661.1"/>
    <property type="molecule type" value="Genomic_DNA"/>
</dbReference>
<accession>A0A4P7SIR2</accession>
<evidence type="ECO:0000313" key="2">
    <source>
        <dbReference type="Proteomes" id="UP000296469"/>
    </source>
</evidence>
<reference evidence="1 2" key="1">
    <citation type="submission" date="2019-04" db="EMBL/GenBank/DDBJ databases">
        <title>Isolation and identification of Cellulomonas shaoxiangyii sp. Nov. isolated from feces of the Tibetan antelopes (Pantholops hodgsonii) in the Qinghai-Tibet plateau of China.</title>
        <authorList>
            <person name="Tian Z."/>
        </authorList>
    </citation>
    <scope>NUCLEOTIDE SEQUENCE [LARGE SCALE GENOMIC DNA]</scope>
    <source>
        <strain evidence="1 2">Z28</strain>
    </source>
</reference>
<dbReference type="OrthoDB" id="3571220at2"/>
<dbReference type="AlphaFoldDB" id="A0A4P7SIR2"/>
<organism evidence="1 2">
    <name type="scientific">Cellulomonas shaoxiangyii</name>
    <dbReference type="NCBI Taxonomy" id="2566013"/>
    <lineage>
        <taxon>Bacteria</taxon>
        <taxon>Bacillati</taxon>
        <taxon>Actinomycetota</taxon>
        <taxon>Actinomycetes</taxon>
        <taxon>Micrococcales</taxon>
        <taxon>Cellulomonadaceae</taxon>
        <taxon>Cellulomonas</taxon>
    </lineage>
</organism>
<dbReference type="RefSeq" id="WP_135972345.1">
    <property type="nucleotide sequence ID" value="NZ_CP039291.1"/>
</dbReference>
<protein>
    <submittedName>
        <fullName evidence="1">Uncharacterized protein</fullName>
    </submittedName>
</protein>